<evidence type="ECO:0000313" key="4">
    <source>
        <dbReference type="EMBL" id="KAG2187884.1"/>
    </source>
</evidence>
<keyword evidence="5" id="KW-1185">Reference proteome</keyword>
<protein>
    <recommendedName>
        <fullName evidence="3">Rho-GAP domain-containing protein</fullName>
    </recommendedName>
</protein>
<dbReference type="PROSITE" id="PS50238">
    <property type="entry name" value="RHOGAP"/>
    <property type="match status" value="1"/>
</dbReference>
<feature type="compositionally biased region" description="Basic and acidic residues" evidence="2">
    <location>
        <begin position="426"/>
        <end position="435"/>
    </location>
</feature>
<dbReference type="PANTHER" id="PTHR23176">
    <property type="entry name" value="RHO/RAC/CDC GTPASE-ACTIVATING PROTEIN"/>
    <property type="match status" value="1"/>
</dbReference>
<dbReference type="GO" id="GO:0005737">
    <property type="term" value="C:cytoplasm"/>
    <property type="evidence" value="ECO:0007669"/>
    <property type="project" value="TreeGrafter"/>
</dbReference>
<name>A0A8H7UR44_9FUNG</name>
<dbReference type="EMBL" id="JAEPRA010000002">
    <property type="protein sequence ID" value="KAG2187884.1"/>
    <property type="molecule type" value="Genomic_DNA"/>
</dbReference>
<dbReference type="InterPro" id="IPR008936">
    <property type="entry name" value="Rho_GTPase_activation_prot"/>
</dbReference>
<dbReference type="AlphaFoldDB" id="A0A8H7UR44"/>
<gene>
    <name evidence="4" type="ORF">INT44_000634</name>
</gene>
<dbReference type="InterPro" id="IPR000198">
    <property type="entry name" value="RhoGAP_dom"/>
</dbReference>
<organism evidence="4 5">
    <name type="scientific">Umbelopsis vinacea</name>
    <dbReference type="NCBI Taxonomy" id="44442"/>
    <lineage>
        <taxon>Eukaryota</taxon>
        <taxon>Fungi</taxon>
        <taxon>Fungi incertae sedis</taxon>
        <taxon>Mucoromycota</taxon>
        <taxon>Mucoromycotina</taxon>
        <taxon>Umbelopsidomycetes</taxon>
        <taxon>Umbelopsidales</taxon>
        <taxon>Umbelopsidaceae</taxon>
        <taxon>Umbelopsis</taxon>
    </lineage>
</organism>
<dbReference type="OrthoDB" id="185175at2759"/>
<feature type="non-terminal residue" evidence="4">
    <location>
        <position position="551"/>
    </location>
</feature>
<dbReference type="SMART" id="SM00324">
    <property type="entry name" value="RhoGAP"/>
    <property type="match status" value="1"/>
</dbReference>
<evidence type="ECO:0000313" key="5">
    <source>
        <dbReference type="Proteomes" id="UP000612746"/>
    </source>
</evidence>
<dbReference type="InterPro" id="IPR050729">
    <property type="entry name" value="Rho-GAP"/>
</dbReference>
<feature type="domain" description="Rho-GAP" evidence="3">
    <location>
        <begin position="152"/>
        <end position="363"/>
    </location>
</feature>
<dbReference type="Proteomes" id="UP000612746">
    <property type="component" value="Unassembled WGS sequence"/>
</dbReference>
<evidence type="ECO:0000256" key="1">
    <source>
        <dbReference type="ARBA" id="ARBA00022468"/>
    </source>
</evidence>
<evidence type="ECO:0000259" key="3">
    <source>
        <dbReference type="PROSITE" id="PS50238"/>
    </source>
</evidence>
<dbReference type="Gene3D" id="1.10.555.10">
    <property type="entry name" value="Rho GTPase activation protein"/>
    <property type="match status" value="1"/>
</dbReference>
<dbReference type="SUPFAM" id="SSF48350">
    <property type="entry name" value="GTPase activation domain, GAP"/>
    <property type="match status" value="1"/>
</dbReference>
<dbReference type="Pfam" id="PF00620">
    <property type="entry name" value="RhoGAP"/>
    <property type="match status" value="1"/>
</dbReference>
<feature type="compositionally biased region" description="Basic residues" evidence="2">
    <location>
        <begin position="1"/>
        <end position="10"/>
    </location>
</feature>
<dbReference type="CDD" id="cd00159">
    <property type="entry name" value="RhoGAP"/>
    <property type="match status" value="1"/>
</dbReference>
<sequence>PPVKPVRRKLSLPQQDYAPLNGPPSPSDQDRPPSSAFLNRLADSMRDKKSQLEVRKGEFMAETLPEWKVRSAEFSSMAKETGMEWSKRGRDAVDRWKKDRMSMLLPNLTLRQAFYNASVASSPSYLSTFPSFNSSEPTSPRGSEEELHIFGTPLEAAVAMTRLSASDHVPGIVRRCIDYLDECGIDEVGIYRISGGTTTVNKLRAVFDSGIALLKTYLRQLPEPIIPLWLNREFNQVISQATQEDAQITQGELPVVSPSCIKAIAITSQKLPPANFSVLKTLCWHLNRIANNDQVNKMNTSNLGLIFIPTLAIGRVLFHCFVEHADQIWGASTPPAAVLSKRSPPALPRRPVKDTITTPRSVINQYDTSKDDMAMPIQRDGRPFRANNASSPSLPLTEVTPKKNDKEIAQLREKFEKDFGYTSRTPPEKPLRSPRPESPIGVDTIRGNYDRTVYGSIGRTASPVEDRQRSNSNGKSALEYFRSTPPNIPPKPMVASAHSRQKSAHQPSVTTFSESTTKPRSKSVSASETEIPGSRKGARVMAIGSYFERRQ</sequence>
<keyword evidence="1" id="KW-0343">GTPase activation</keyword>
<feature type="region of interest" description="Disordered" evidence="2">
    <location>
        <begin position="417"/>
        <end position="551"/>
    </location>
</feature>
<proteinExistence type="predicted"/>
<evidence type="ECO:0000256" key="2">
    <source>
        <dbReference type="SAM" id="MobiDB-lite"/>
    </source>
</evidence>
<reference evidence="4" key="1">
    <citation type="submission" date="2020-12" db="EMBL/GenBank/DDBJ databases">
        <title>Metabolic potential, ecology and presence of endohyphal bacteria is reflected in genomic diversity of Mucoromycotina.</title>
        <authorList>
            <person name="Muszewska A."/>
            <person name="Okrasinska A."/>
            <person name="Steczkiewicz K."/>
            <person name="Drgas O."/>
            <person name="Orlowska M."/>
            <person name="Perlinska-Lenart U."/>
            <person name="Aleksandrzak-Piekarczyk T."/>
            <person name="Szatraj K."/>
            <person name="Zielenkiewicz U."/>
            <person name="Pilsyk S."/>
            <person name="Malc E."/>
            <person name="Mieczkowski P."/>
            <person name="Kruszewska J.S."/>
            <person name="Biernat P."/>
            <person name="Pawlowska J."/>
        </authorList>
    </citation>
    <scope>NUCLEOTIDE SEQUENCE</scope>
    <source>
        <strain evidence="4">WA0000051536</strain>
    </source>
</reference>
<dbReference type="GO" id="GO:0007165">
    <property type="term" value="P:signal transduction"/>
    <property type="evidence" value="ECO:0007669"/>
    <property type="project" value="InterPro"/>
</dbReference>
<dbReference type="GO" id="GO:0005096">
    <property type="term" value="F:GTPase activator activity"/>
    <property type="evidence" value="ECO:0007669"/>
    <property type="project" value="UniProtKB-KW"/>
</dbReference>
<comment type="caution">
    <text evidence="4">The sequence shown here is derived from an EMBL/GenBank/DDBJ whole genome shotgun (WGS) entry which is preliminary data.</text>
</comment>
<feature type="region of interest" description="Disordered" evidence="2">
    <location>
        <begin position="1"/>
        <end position="36"/>
    </location>
</feature>
<feature type="compositionally biased region" description="Polar residues" evidence="2">
    <location>
        <begin position="504"/>
        <end position="528"/>
    </location>
</feature>
<dbReference type="PANTHER" id="PTHR23176:SF129">
    <property type="entry name" value="RHO GTPASE ACTIVATING PROTEIN AT 16F, ISOFORM E-RELATED"/>
    <property type="match status" value="1"/>
</dbReference>
<accession>A0A8H7UR44</accession>